<evidence type="ECO:0000259" key="1">
    <source>
        <dbReference type="Pfam" id="PF20258"/>
    </source>
</evidence>
<name>A0A974X7M4_9PROT</name>
<evidence type="ECO:0000313" key="2">
    <source>
        <dbReference type="EMBL" id="QSW37944.1"/>
    </source>
</evidence>
<dbReference type="InterPro" id="IPR014729">
    <property type="entry name" value="Rossmann-like_a/b/a_fold"/>
</dbReference>
<feature type="domain" description="tRNA-specific 2-thiouridylase MnmA-like C-terminal" evidence="1">
    <location>
        <begin position="279"/>
        <end position="333"/>
    </location>
</feature>
<reference evidence="2" key="1">
    <citation type="submission" date="2021-02" db="EMBL/GenBank/DDBJ databases">
        <authorList>
            <person name="Franco D."/>
        </authorList>
    </citation>
    <scope>NUCLEOTIDE SEQUENCE</scope>
    <source>
        <strain evidence="2">RANSCY</strain>
    </source>
</reference>
<accession>A0A974X7M4</accession>
<dbReference type="AlphaFoldDB" id="A0A974X7M4"/>
<dbReference type="Gene3D" id="3.40.50.620">
    <property type="entry name" value="HUPs"/>
    <property type="match status" value="1"/>
</dbReference>
<sequence>MCEVYILFSGGIDSTFACFILKKLNVKFICVYIKICIYKKKESISNEINNCISLSSFLNSNFSIVDKTEEYKNKIYKKLIKEYLAGKTINPDVLCNREIKFGSVFRMLIKRENFTFITGHYARKKEGKVLISKDFKKDQTYFIFNIRNIKQVIFLMGEFIKREVIYIGSKIFFYRINAQSRGICFLEISKFRSFIGMFIKKKNTLETVNGIIKGKNCASLHLTIGQRVNYCLGRKNYIVKKQGNKMIITSNKDSIYLKKRTFIIIKYYNREEKTNIKLLLLGKTSSQSKLNKCFLIRLKERYKIVFVYPIRKVSPGQYIVIYKGNICYGGGMVK</sequence>
<evidence type="ECO:0000313" key="3">
    <source>
        <dbReference type="Proteomes" id="UP000663347"/>
    </source>
</evidence>
<dbReference type="Pfam" id="PF03054">
    <property type="entry name" value="tRNA_Me_trans"/>
    <property type="match status" value="1"/>
</dbReference>
<dbReference type="InterPro" id="IPR046885">
    <property type="entry name" value="MnmA-like_C"/>
</dbReference>
<dbReference type="Pfam" id="PF20258">
    <property type="entry name" value="tRNA_Me_trans_C"/>
    <property type="match status" value="1"/>
</dbReference>
<organism evidence="2 3">
    <name type="scientific">Candidatus Vidania fulgoroideorum</name>
    <dbReference type="NCBI Taxonomy" id="881286"/>
    <lineage>
        <taxon>Bacteria</taxon>
        <taxon>Pseudomonadati</taxon>
        <taxon>Pseudomonadota</taxon>
        <taxon>Betaproteobacteria</taxon>
        <taxon>Candidatus Vidania</taxon>
    </lineage>
</organism>
<reference evidence="2" key="2">
    <citation type="submission" date="2021-03" db="EMBL/GenBank/DDBJ databases">
        <title>Alternative transmission patterns in independently acquired nutritional co-symbionts of Dictyopharidae planthoppers.</title>
        <authorList>
            <person name="Michalik A."/>
            <person name="Lukasik P."/>
        </authorList>
    </citation>
    <scope>NUCLEOTIDE SEQUENCE</scope>
    <source>
        <strain evidence="2">RANSCY</strain>
    </source>
</reference>
<protein>
    <recommendedName>
        <fullName evidence="1">tRNA-specific 2-thiouridylase MnmA-like C-terminal domain-containing protein</fullName>
    </recommendedName>
</protein>
<dbReference type="Gene3D" id="2.40.30.10">
    <property type="entry name" value="Translation factors"/>
    <property type="match status" value="1"/>
</dbReference>
<dbReference type="EMBL" id="CP071412">
    <property type="protein sequence ID" value="QSW37944.1"/>
    <property type="molecule type" value="Genomic_DNA"/>
</dbReference>
<gene>
    <name evidence="2" type="ORF">JSR06_00590</name>
</gene>
<proteinExistence type="predicted"/>
<dbReference type="Proteomes" id="UP000663347">
    <property type="component" value="Chromosome"/>
</dbReference>
<dbReference type="PANTHER" id="PTHR11933:SF5">
    <property type="entry name" value="MITOCHONDRIAL TRNA-SPECIFIC 2-THIOURIDYLASE 1"/>
    <property type="match status" value="1"/>
</dbReference>
<dbReference type="PANTHER" id="PTHR11933">
    <property type="entry name" value="TRNA 5-METHYLAMINOMETHYL-2-THIOURIDYLATE -METHYLTRANSFERASE"/>
    <property type="match status" value="1"/>
</dbReference>
<dbReference type="SUPFAM" id="SSF52402">
    <property type="entry name" value="Adenine nucleotide alpha hydrolases-like"/>
    <property type="match status" value="1"/>
</dbReference>
<dbReference type="GO" id="GO:0002143">
    <property type="term" value="P:tRNA wobble position uridine thiolation"/>
    <property type="evidence" value="ECO:0007669"/>
    <property type="project" value="TreeGrafter"/>
</dbReference>